<proteinExistence type="predicted"/>
<dbReference type="AlphaFoldDB" id="A0A918Z3C6"/>
<dbReference type="EMBL" id="BNBT01000002">
    <property type="protein sequence ID" value="GHE35530.1"/>
    <property type="molecule type" value="Genomic_DNA"/>
</dbReference>
<reference evidence="1" key="1">
    <citation type="journal article" date="2014" name="Int. J. Syst. Evol. Microbiol.">
        <title>Complete genome sequence of Corynebacterium casei LMG S-19264T (=DSM 44701T), isolated from a smear-ripened cheese.</title>
        <authorList>
            <consortium name="US DOE Joint Genome Institute (JGI-PGF)"/>
            <person name="Walter F."/>
            <person name="Albersmeier A."/>
            <person name="Kalinowski J."/>
            <person name="Ruckert C."/>
        </authorList>
    </citation>
    <scope>NUCLEOTIDE SEQUENCE</scope>
    <source>
        <strain evidence="1">JCM 4784</strain>
    </source>
</reference>
<accession>A0A918Z3C6</accession>
<organism evidence="1 2">
    <name type="scientific">Streptomyces longispororuber</name>
    <dbReference type="NCBI Taxonomy" id="68230"/>
    <lineage>
        <taxon>Bacteria</taxon>
        <taxon>Bacillati</taxon>
        <taxon>Actinomycetota</taxon>
        <taxon>Actinomycetes</taxon>
        <taxon>Kitasatosporales</taxon>
        <taxon>Streptomycetaceae</taxon>
        <taxon>Streptomyces</taxon>
    </lineage>
</organism>
<reference evidence="1" key="2">
    <citation type="submission" date="2020-09" db="EMBL/GenBank/DDBJ databases">
        <authorList>
            <person name="Sun Q."/>
            <person name="Ohkuma M."/>
        </authorList>
    </citation>
    <scope>NUCLEOTIDE SEQUENCE</scope>
    <source>
        <strain evidence="1">JCM 4784</strain>
    </source>
</reference>
<evidence type="ECO:0000313" key="1">
    <source>
        <dbReference type="EMBL" id="GHE35530.1"/>
    </source>
</evidence>
<dbReference type="Proteomes" id="UP000608024">
    <property type="component" value="Unassembled WGS sequence"/>
</dbReference>
<comment type="caution">
    <text evidence="1">The sequence shown here is derived from an EMBL/GenBank/DDBJ whole genome shotgun (WGS) entry which is preliminary data.</text>
</comment>
<evidence type="ECO:0000313" key="2">
    <source>
        <dbReference type="Proteomes" id="UP000608024"/>
    </source>
</evidence>
<sequence length="129" mass="13185">MRGDNGPVSVITCVYCGESLTGDLREVPLPPASAEFTGERMGTPLLRQGTYAVSPVTLALILHPDDAPGTVPHAALGRRGGCCGPDGLGGPNLLCRGCGAEVATEQTDCWMEHLISVDPGCAGIGPARS</sequence>
<keyword evidence="2" id="KW-1185">Reference proteome</keyword>
<name>A0A918Z3C6_9ACTN</name>
<protein>
    <submittedName>
        <fullName evidence="1">Uncharacterized protein</fullName>
    </submittedName>
</protein>
<gene>
    <name evidence="1" type="ORF">GCM10018785_01440</name>
</gene>